<evidence type="ECO:0000256" key="2">
    <source>
        <dbReference type="SAM" id="Phobius"/>
    </source>
</evidence>
<name>A0A3P7JF09_STRVU</name>
<feature type="compositionally biased region" description="Polar residues" evidence="1">
    <location>
        <begin position="13"/>
        <end position="23"/>
    </location>
</feature>
<evidence type="ECO:0000313" key="3">
    <source>
        <dbReference type="EMBL" id="VDM81946.1"/>
    </source>
</evidence>
<dbReference type="EMBL" id="UYYB01115302">
    <property type="protein sequence ID" value="VDM81946.1"/>
    <property type="molecule type" value="Genomic_DNA"/>
</dbReference>
<sequence length="172" mass="18935">MPLISELFPPVQPHTNVNGSSSAFKPYGNATPPIPPSFSGSSVAPPIPPSFPGRTPIFPPAPQNLDHVSYKNMRTTVIAPHAAHSNWAAGSSPAYPSDIVDLMAERNILQEGFDDIEYTLPHNMANNTARVDPRYESCTEVFLERYFCFPFLFVIDHLQICIIILSLNVLAN</sequence>
<evidence type="ECO:0000256" key="1">
    <source>
        <dbReference type="SAM" id="MobiDB-lite"/>
    </source>
</evidence>
<dbReference type="AlphaFoldDB" id="A0A3P7JF09"/>
<evidence type="ECO:0000313" key="4">
    <source>
        <dbReference type="Proteomes" id="UP000270094"/>
    </source>
</evidence>
<feature type="compositionally biased region" description="Pro residues" evidence="1">
    <location>
        <begin position="45"/>
        <end position="58"/>
    </location>
</feature>
<gene>
    <name evidence="3" type="ORF">SVUK_LOCUS16944</name>
</gene>
<dbReference type="Proteomes" id="UP000270094">
    <property type="component" value="Unassembled WGS sequence"/>
</dbReference>
<proteinExistence type="predicted"/>
<feature type="region of interest" description="Disordered" evidence="1">
    <location>
        <begin position="8"/>
        <end position="58"/>
    </location>
</feature>
<protein>
    <submittedName>
        <fullName evidence="3">Uncharacterized protein</fullName>
    </submittedName>
</protein>
<keyword evidence="2" id="KW-0472">Membrane</keyword>
<keyword evidence="2" id="KW-1133">Transmembrane helix</keyword>
<feature type="transmembrane region" description="Helical" evidence="2">
    <location>
        <begin position="149"/>
        <end position="171"/>
    </location>
</feature>
<accession>A0A3P7JF09</accession>
<organism evidence="3 4">
    <name type="scientific">Strongylus vulgaris</name>
    <name type="common">Blood worm</name>
    <dbReference type="NCBI Taxonomy" id="40348"/>
    <lineage>
        <taxon>Eukaryota</taxon>
        <taxon>Metazoa</taxon>
        <taxon>Ecdysozoa</taxon>
        <taxon>Nematoda</taxon>
        <taxon>Chromadorea</taxon>
        <taxon>Rhabditida</taxon>
        <taxon>Rhabditina</taxon>
        <taxon>Rhabditomorpha</taxon>
        <taxon>Strongyloidea</taxon>
        <taxon>Strongylidae</taxon>
        <taxon>Strongylus</taxon>
    </lineage>
</organism>
<keyword evidence="2" id="KW-0812">Transmembrane</keyword>
<keyword evidence="4" id="KW-1185">Reference proteome</keyword>
<dbReference type="OrthoDB" id="5876838at2759"/>
<reference evidence="3 4" key="1">
    <citation type="submission" date="2018-11" db="EMBL/GenBank/DDBJ databases">
        <authorList>
            <consortium name="Pathogen Informatics"/>
        </authorList>
    </citation>
    <scope>NUCLEOTIDE SEQUENCE [LARGE SCALE GENOMIC DNA]</scope>
</reference>